<dbReference type="KEGG" id="bph:Bphy_1898"/>
<gene>
    <name evidence="1" type="ordered locus">Bphy_1898</name>
</gene>
<dbReference type="OrthoDB" id="9020711at2"/>
<proteinExistence type="predicted"/>
<reference evidence="2" key="1">
    <citation type="journal article" date="2014" name="Stand. Genomic Sci.">
        <title>Complete genome sequence of Burkholderia phymatum STM815(T), a broad host range and efficient nitrogen-fixing symbiont of Mimosa species.</title>
        <authorList>
            <person name="Moulin L."/>
            <person name="Klonowska A."/>
            <person name="Caroline B."/>
            <person name="Booth K."/>
            <person name="Vriezen J.A."/>
            <person name="Melkonian R."/>
            <person name="James E.K."/>
            <person name="Young J.P."/>
            <person name="Bena G."/>
            <person name="Hauser L."/>
            <person name="Land M."/>
            <person name="Kyrpides N."/>
            <person name="Bruce D."/>
            <person name="Chain P."/>
            <person name="Copeland A."/>
            <person name="Pitluck S."/>
            <person name="Woyke T."/>
            <person name="Lizotte-Waniewski M."/>
            <person name="Bristow J."/>
            <person name="Riley M."/>
        </authorList>
    </citation>
    <scope>NUCLEOTIDE SEQUENCE [LARGE SCALE GENOMIC DNA]</scope>
    <source>
        <strain evidence="2">DSM 17167 / CIP 108236 / LMG 21445 / STM815</strain>
    </source>
</reference>
<organism evidence="1 2">
    <name type="scientific">Paraburkholderia phymatum (strain DSM 17167 / CIP 108236 / LMG 21445 / STM815)</name>
    <name type="common">Burkholderia phymatum</name>
    <dbReference type="NCBI Taxonomy" id="391038"/>
    <lineage>
        <taxon>Bacteria</taxon>
        <taxon>Pseudomonadati</taxon>
        <taxon>Pseudomonadota</taxon>
        <taxon>Betaproteobacteria</taxon>
        <taxon>Burkholderiales</taxon>
        <taxon>Burkholderiaceae</taxon>
        <taxon>Paraburkholderia</taxon>
    </lineage>
</organism>
<dbReference type="STRING" id="391038.Bphy_1898"/>
<dbReference type="RefSeq" id="WP_012401287.1">
    <property type="nucleotide sequence ID" value="NC_010622.1"/>
</dbReference>
<keyword evidence="2" id="KW-1185">Reference proteome</keyword>
<accession>B2JD21</accession>
<dbReference type="AlphaFoldDB" id="B2JD21"/>
<sequence>MENYHSFECLVVRVRGPQHTMHGGKPSGAWIHADVYLPEKYAVDATATRFNPDGTYTVEVVVAHNWKSLQPFLASGDLEWDVKEQP</sequence>
<dbReference type="HOGENOM" id="CLU_2491879_0_0_4"/>
<dbReference type="Proteomes" id="UP000001192">
    <property type="component" value="Chromosome 1"/>
</dbReference>
<evidence type="ECO:0000313" key="2">
    <source>
        <dbReference type="Proteomes" id="UP000001192"/>
    </source>
</evidence>
<evidence type="ECO:0000313" key="1">
    <source>
        <dbReference type="EMBL" id="ACC71077.1"/>
    </source>
</evidence>
<name>B2JD21_PARP8</name>
<dbReference type="EMBL" id="CP001043">
    <property type="protein sequence ID" value="ACC71077.1"/>
    <property type="molecule type" value="Genomic_DNA"/>
</dbReference>
<protein>
    <submittedName>
        <fullName evidence="1">Uncharacterized protein</fullName>
    </submittedName>
</protein>